<accession>A0A9D1SAD7</accession>
<reference evidence="2" key="2">
    <citation type="journal article" date="2021" name="PeerJ">
        <title>Extensive microbial diversity within the chicken gut microbiome revealed by metagenomics and culture.</title>
        <authorList>
            <person name="Gilroy R."/>
            <person name="Ravi A."/>
            <person name="Getino M."/>
            <person name="Pursley I."/>
            <person name="Horton D.L."/>
            <person name="Alikhan N.F."/>
            <person name="Baker D."/>
            <person name="Gharbi K."/>
            <person name="Hall N."/>
            <person name="Watson M."/>
            <person name="Adriaenssens E.M."/>
            <person name="Foster-Nyarko E."/>
            <person name="Jarju S."/>
            <person name="Secka A."/>
            <person name="Antonio M."/>
            <person name="Oren A."/>
            <person name="Chaudhuri R.R."/>
            <person name="La Ragione R."/>
            <person name="Hildebrand F."/>
            <person name="Pallen M.J."/>
        </authorList>
    </citation>
    <scope>NUCLEOTIDE SEQUENCE</scope>
    <source>
        <strain evidence="2">ChiW3-316</strain>
    </source>
</reference>
<dbReference type="Gene3D" id="3.30.950.30">
    <property type="entry name" value="Schlafen, AAA domain"/>
    <property type="match status" value="1"/>
</dbReference>
<dbReference type="InterPro" id="IPR038461">
    <property type="entry name" value="Schlafen_AlbA_2_dom_sf"/>
</dbReference>
<comment type="caution">
    <text evidence="2">The sequence shown here is derived from an EMBL/GenBank/DDBJ whole genome shotgun (WGS) entry which is preliminary data.</text>
</comment>
<reference evidence="2" key="1">
    <citation type="submission" date="2020-10" db="EMBL/GenBank/DDBJ databases">
        <authorList>
            <person name="Gilroy R."/>
        </authorList>
    </citation>
    <scope>NUCLEOTIDE SEQUENCE</scope>
    <source>
        <strain evidence="2">ChiW3-316</strain>
    </source>
</reference>
<keyword evidence="2" id="KW-0547">Nucleotide-binding</keyword>
<proteinExistence type="predicted"/>
<protein>
    <submittedName>
        <fullName evidence="2">ATP-binding protein</fullName>
    </submittedName>
</protein>
<dbReference type="GO" id="GO:0005524">
    <property type="term" value="F:ATP binding"/>
    <property type="evidence" value="ECO:0007669"/>
    <property type="project" value="UniProtKB-KW"/>
</dbReference>
<dbReference type="Proteomes" id="UP000824107">
    <property type="component" value="Unassembled WGS sequence"/>
</dbReference>
<dbReference type="EMBL" id="DVNC01000019">
    <property type="protein sequence ID" value="HIU52821.1"/>
    <property type="molecule type" value="Genomic_DNA"/>
</dbReference>
<dbReference type="Pfam" id="PF04326">
    <property type="entry name" value="SLFN_AlbA_2"/>
    <property type="match status" value="1"/>
</dbReference>
<gene>
    <name evidence="2" type="ORF">IAD20_01930</name>
</gene>
<evidence type="ECO:0000313" key="2">
    <source>
        <dbReference type="EMBL" id="HIU52821.1"/>
    </source>
</evidence>
<dbReference type="InterPro" id="IPR007421">
    <property type="entry name" value="Schlafen_AlbA_2_dom"/>
</dbReference>
<organism evidence="2 3">
    <name type="scientific">Candidatus Scatocola faecipullorum</name>
    <dbReference type="NCBI Taxonomy" id="2840917"/>
    <lineage>
        <taxon>Bacteria</taxon>
        <taxon>Pseudomonadati</taxon>
        <taxon>Pseudomonadota</taxon>
        <taxon>Alphaproteobacteria</taxon>
        <taxon>Rhodospirillales</taxon>
        <taxon>Rhodospirillaceae</taxon>
        <taxon>Rhodospirillaceae incertae sedis</taxon>
        <taxon>Candidatus Scatocola</taxon>
    </lineage>
</organism>
<keyword evidence="2" id="KW-0067">ATP-binding</keyword>
<dbReference type="AlphaFoldDB" id="A0A9D1SAD7"/>
<feature type="domain" description="Schlafen AlbA-2" evidence="1">
    <location>
        <begin position="29"/>
        <end position="164"/>
    </location>
</feature>
<sequence>MSRAEDIFQKLVYFGEDAIDEYIVNMQTEELFLDFKQAISIGKNGTTLHKDDRKNLAKCISGFGNSEGGVVIWGVECSRDMEIGDVAKAKVKVKNVHRFLSWLENAISGCTIPSHNKVRNHIISADENGDGFIATYIPKSEIAPLMSTVGNNIYIRSGSNNVPAPYSVIAGMFGRRPQPNLELVVKDKRLDVLENVDEDVLYPKSIDNPPEKYIKISFSIRGHNDSNVIARELYLSCTTASTGSEYNKVRFMNYNQMDSIPGIEGQLNIITRPELRLPPRGTIRFTNVEIILSPYVEEDFLMDGVIGADNAAPQNFRIYLPRNQLRSFVAKAMREDEEDKDCLAHEFFNDFMVSER</sequence>
<evidence type="ECO:0000313" key="3">
    <source>
        <dbReference type="Proteomes" id="UP000824107"/>
    </source>
</evidence>
<evidence type="ECO:0000259" key="1">
    <source>
        <dbReference type="Pfam" id="PF04326"/>
    </source>
</evidence>
<name>A0A9D1SAD7_9PROT</name>